<proteinExistence type="predicted"/>
<sequence length="413" mass="45557">MRSTSNAPKRRPVESTEDEELSRRRERGRLAQQAFRQRQVDAIARLDEEVASLKSSLGDITSLAEELDASLSKSGTGLSTTAAGASAKQTMDQLLERLRRVTNAGSNSAEDSIPETASKTTLTSPSTIDCTAISLRPAIPQTSNPQLYSDSSGTDLMTSGTRESGRSDQETSTSNSTSIYVQTSKTSSSNGRLSPRLNYGLWFEPDPGLPIVVPPEDIIPFLNGAESPFVIKLYWRTLMFALSLLRNHWRRRGNMSPDAAMLTNRIFGKSLQYDSGEVIAATMHARLGFYLRGKIEATHPGRDPVNALRLHHMIQSDLRMRGETMAHWLDARQVERLIGDLYGLHQVMLLQVASTATADAATVQRTTRLVEGLARHSSCFGDGPRYRLQDVTTVLQQVFDDGSNVLQRVDTVF</sequence>
<dbReference type="Gene3D" id="1.20.5.170">
    <property type="match status" value="1"/>
</dbReference>
<evidence type="ECO:0000256" key="1">
    <source>
        <dbReference type="SAM" id="MobiDB-lite"/>
    </source>
</evidence>
<keyword evidence="4" id="KW-1185">Reference proteome</keyword>
<evidence type="ECO:0000313" key="4">
    <source>
        <dbReference type="Proteomes" id="UP001172673"/>
    </source>
</evidence>
<dbReference type="Proteomes" id="UP001172673">
    <property type="component" value="Unassembled WGS sequence"/>
</dbReference>
<evidence type="ECO:0000313" key="3">
    <source>
        <dbReference type="EMBL" id="KAJ9608765.1"/>
    </source>
</evidence>
<gene>
    <name evidence="3" type="ORF">H2200_006536</name>
</gene>
<accession>A0AA38X8K3</accession>
<reference evidence="3" key="1">
    <citation type="submission" date="2022-10" db="EMBL/GenBank/DDBJ databases">
        <title>Culturing micro-colonial fungi from biological soil crusts in the Mojave desert and describing Neophaeococcomyces mojavensis, and introducing the new genera and species Taxawa tesnikishii.</title>
        <authorList>
            <person name="Kurbessoian T."/>
            <person name="Stajich J.E."/>
        </authorList>
    </citation>
    <scope>NUCLEOTIDE SEQUENCE</scope>
    <source>
        <strain evidence="3">TK_41</strain>
    </source>
</reference>
<name>A0AA38X8K3_9EURO</name>
<comment type="caution">
    <text evidence="3">The sequence shown here is derived from an EMBL/GenBank/DDBJ whole genome shotgun (WGS) entry which is preliminary data.</text>
</comment>
<dbReference type="SMART" id="SM00338">
    <property type="entry name" value="BRLZ"/>
    <property type="match status" value="1"/>
</dbReference>
<feature type="region of interest" description="Disordered" evidence="1">
    <location>
        <begin position="104"/>
        <end position="191"/>
    </location>
</feature>
<dbReference type="InterPro" id="IPR004827">
    <property type="entry name" value="bZIP"/>
</dbReference>
<feature type="compositionally biased region" description="Polar residues" evidence="1">
    <location>
        <begin position="104"/>
        <end position="129"/>
    </location>
</feature>
<dbReference type="AlphaFoldDB" id="A0AA38X8K3"/>
<dbReference type="InterPro" id="IPR046347">
    <property type="entry name" value="bZIP_sf"/>
</dbReference>
<dbReference type="SUPFAM" id="SSF57959">
    <property type="entry name" value="Leucine zipper domain"/>
    <property type="match status" value="1"/>
</dbReference>
<feature type="domain" description="BZIP" evidence="2">
    <location>
        <begin position="16"/>
        <end position="80"/>
    </location>
</feature>
<dbReference type="GO" id="GO:0003700">
    <property type="term" value="F:DNA-binding transcription factor activity"/>
    <property type="evidence" value="ECO:0007669"/>
    <property type="project" value="InterPro"/>
</dbReference>
<feature type="compositionally biased region" description="Polar residues" evidence="1">
    <location>
        <begin position="140"/>
        <end position="162"/>
    </location>
</feature>
<organism evidence="3 4">
    <name type="scientific">Cladophialophora chaetospira</name>
    <dbReference type="NCBI Taxonomy" id="386627"/>
    <lineage>
        <taxon>Eukaryota</taxon>
        <taxon>Fungi</taxon>
        <taxon>Dikarya</taxon>
        <taxon>Ascomycota</taxon>
        <taxon>Pezizomycotina</taxon>
        <taxon>Eurotiomycetes</taxon>
        <taxon>Chaetothyriomycetidae</taxon>
        <taxon>Chaetothyriales</taxon>
        <taxon>Herpotrichiellaceae</taxon>
        <taxon>Cladophialophora</taxon>
    </lineage>
</organism>
<protein>
    <recommendedName>
        <fullName evidence="2">BZIP domain-containing protein</fullName>
    </recommendedName>
</protein>
<dbReference type="EMBL" id="JAPDRK010000009">
    <property type="protein sequence ID" value="KAJ9608765.1"/>
    <property type="molecule type" value="Genomic_DNA"/>
</dbReference>
<feature type="region of interest" description="Disordered" evidence="1">
    <location>
        <begin position="1"/>
        <end position="32"/>
    </location>
</feature>
<feature type="compositionally biased region" description="Polar residues" evidence="1">
    <location>
        <begin position="170"/>
        <end position="191"/>
    </location>
</feature>
<evidence type="ECO:0000259" key="2">
    <source>
        <dbReference type="SMART" id="SM00338"/>
    </source>
</evidence>